<dbReference type="Pfam" id="PF00293">
    <property type="entry name" value="NUDIX"/>
    <property type="match status" value="1"/>
</dbReference>
<protein>
    <submittedName>
        <fullName evidence="2">NUDIX hydrolase</fullName>
    </submittedName>
</protein>
<dbReference type="SUPFAM" id="SSF55811">
    <property type="entry name" value="Nudix"/>
    <property type="match status" value="1"/>
</dbReference>
<dbReference type="Proteomes" id="UP001218638">
    <property type="component" value="Chromosome"/>
</dbReference>
<sequence length="184" mass="20641">MSNATQETVLALLREHADRATDAHEAAMLTATLAFVAAEPDCAERSLAVGHLTGSAWIVDATRTRTLLTHHRKLNMWLQLGGHADGNLNLAEVAMTEAREESGLRRLRMVSGTLFDVDRHRIPARQQEPEHWHYDLRFMIEADPEEPLVVSAESHDLAWIEIANMAAYNAEESMLRMARKTLGH</sequence>
<dbReference type="EMBL" id="CP119075">
    <property type="protein sequence ID" value="WED62996.1"/>
    <property type="molecule type" value="Genomic_DNA"/>
</dbReference>
<keyword evidence="3" id="KW-1185">Reference proteome</keyword>
<reference evidence="2" key="1">
    <citation type="submission" date="2023-03" db="EMBL/GenBank/DDBJ databases">
        <title>Lomoglobus Profundus gen. nov., sp. nov., a novel member of the phylum Verrucomicrobia, isolated from deep-marine sediment of South China Sea.</title>
        <authorList>
            <person name="Ahmad T."/>
            <person name="Ishaq S.E."/>
            <person name="Wang F."/>
        </authorList>
    </citation>
    <scope>NUCLEOTIDE SEQUENCE</scope>
    <source>
        <strain evidence="2">LMO-M01</strain>
    </source>
</reference>
<dbReference type="KEGG" id="slom:PXH66_11695"/>
<dbReference type="RefSeq" id="WP_330931670.1">
    <property type="nucleotide sequence ID" value="NZ_CP119075.1"/>
</dbReference>
<dbReference type="InterPro" id="IPR015797">
    <property type="entry name" value="NUDIX_hydrolase-like_dom_sf"/>
</dbReference>
<evidence type="ECO:0000313" key="3">
    <source>
        <dbReference type="Proteomes" id="UP001218638"/>
    </source>
</evidence>
<dbReference type="GO" id="GO:0016787">
    <property type="term" value="F:hydrolase activity"/>
    <property type="evidence" value="ECO:0007669"/>
    <property type="project" value="UniProtKB-KW"/>
</dbReference>
<dbReference type="Gene3D" id="3.90.79.10">
    <property type="entry name" value="Nucleoside Triphosphate Pyrophosphohydrolase"/>
    <property type="match status" value="1"/>
</dbReference>
<dbReference type="CDD" id="cd03674">
    <property type="entry name" value="NUDIX_Hydrolase"/>
    <property type="match status" value="1"/>
</dbReference>
<feature type="domain" description="Nudix hydrolase" evidence="1">
    <location>
        <begin position="59"/>
        <end position="173"/>
    </location>
</feature>
<keyword evidence="2" id="KW-0378">Hydrolase</keyword>
<organism evidence="2 3">
    <name type="scientific">Synoicihabitans lomoniglobus</name>
    <dbReference type="NCBI Taxonomy" id="2909285"/>
    <lineage>
        <taxon>Bacteria</taxon>
        <taxon>Pseudomonadati</taxon>
        <taxon>Verrucomicrobiota</taxon>
        <taxon>Opitutia</taxon>
        <taxon>Opitutales</taxon>
        <taxon>Opitutaceae</taxon>
        <taxon>Synoicihabitans</taxon>
    </lineage>
</organism>
<accession>A0AAE9ZTF2</accession>
<evidence type="ECO:0000259" key="1">
    <source>
        <dbReference type="Pfam" id="PF00293"/>
    </source>
</evidence>
<dbReference type="AlphaFoldDB" id="A0AAE9ZTF2"/>
<proteinExistence type="predicted"/>
<name>A0AAE9ZTF2_9BACT</name>
<evidence type="ECO:0000313" key="2">
    <source>
        <dbReference type="EMBL" id="WED62996.1"/>
    </source>
</evidence>
<dbReference type="InterPro" id="IPR000086">
    <property type="entry name" value="NUDIX_hydrolase_dom"/>
</dbReference>
<gene>
    <name evidence="2" type="ORF">PXH66_11695</name>
</gene>